<accession>A0AAD3S203</accession>
<name>A0AAD3S203_NEPGR</name>
<dbReference type="EMBL" id="BSYO01000004">
    <property type="protein sequence ID" value="GMH02966.1"/>
    <property type="molecule type" value="Genomic_DNA"/>
</dbReference>
<dbReference type="Proteomes" id="UP001279734">
    <property type="component" value="Unassembled WGS sequence"/>
</dbReference>
<proteinExistence type="predicted"/>
<gene>
    <name evidence="1" type="ORF">Nepgr_004805</name>
</gene>
<comment type="caution">
    <text evidence="1">The sequence shown here is derived from an EMBL/GenBank/DDBJ whole genome shotgun (WGS) entry which is preliminary data.</text>
</comment>
<evidence type="ECO:0000313" key="2">
    <source>
        <dbReference type="Proteomes" id="UP001279734"/>
    </source>
</evidence>
<reference evidence="1" key="1">
    <citation type="submission" date="2023-05" db="EMBL/GenBank/DDBJ databases">
        <title>Nepenthes gracilis genome sequencing.</title>
        <authorList>
            <person name="Fukushima K."/>
        </authorList>
    </citation>
    <scope>NUCLEOTIDE SEQUENCE</scope>
    <source>
        <strain evidence="1">SING2019-196</strain>
    </source>
</reference>
<protein>
    <submittedName>
        <fullName evidence="1">Uncharacterized protein</fullName>
    </submittedName>
</protein>
<evidence type="ECO:0000313" key="1">
    <source>
        <dbReference type="EMBL" id="GMH02966.1"/>
    </source>
</evidence>
<dbReference type="AlphaFoldDB" id="A0AAD3S203"/>
<organism evidence="1 2">
    <name type="scientific">Nepenthes gracilis</name>
    <name type="common">Slender pitcher plant</name>
    <dbReference type="NCBI Taxonomy" id="150966"/>
    <lineage>
        <taxon>Eukaryota</taxon>
        <taxon>Viridiplantae</taxon>
        <taxon>Streptophyta</taxon>
        <taxon>Embryophyta</taxon>
        <taxon>Tracheophyta</taxon>
        <taxon>Spermatophyta</taxon>
        <taxon>Magnoliopsida</taxon>
        <taxon>eudicotyledons</taxon>
        <taxon>Gunneridae</taxon>
        <taxon>Pentapetalae</taxon>
        <taxon>Caryophyllales</taxon>
        <taxon>Nepenthaceae</taxon>
        <taxon>Nepenthes</taxon>
    </lineage>
</organism>
<sequence length="66" mass="7481">MKNGGPNGSIWNEENGLKKSIDWFDELLPSHCSSTVKARLHPDAKQGLDGPWTNEPLKLVEQYWNC</sequence>
<keyword evidence="2" id="KW-1185">Reference proteome</keyword>